<keyword evidence="3" id="KW-0238">DNA-binding</keyword>
<dbReference type="RefSeq" id="WP_189575702.1">
    <property type="nucleotide sequence ID" value="NZ_BMXU01000002.1"/>
</dbReference>
<dbReference type="InterPro" id="IPR036390">
    <property type="entry name" value="WH_DNA-bd_sf"/>
</dbReference>
<reference evidence="7" key="1">
    <citation type="journal article" date="2019" name="Int. J. Syst. Evol. Microbiol.">
        <title>The Global Catalogue of Microorganisms (GCM) 10K type strain sequencing project: providing services to taxonomists for standard genome sequencing and annotation.</title>
        <authorList>
            <consortium name="The Broad Institute Genomics Platform"/>
            <consortium name="The Broad Institute Genome Sequencing Center for Infectious Disease"/>
            <person name="Wu L."/>
            <person name="Ma J."/>
        </authorList>
    </citation>
    <scope>NUCLEOTIDE SEQUENCE [LARGE SCALE GENOMIC DNA]</scope>
    <source>
        <strain evidence="7">KCTC 22245</strain>
    </source>
</reference>
<name>A0ABV7MEH3_9PROT</name>
<dbReference type="CDD" id="cd08411">
    <property type="entry name" value="PBP2_OxyR"/>
    <property type="match status" value="1"/>
</dbReference>
<evidence type="ECO:0000313" key="7">
    <source>
        <dbReference type="Proteomes" id="UP001595607"/>
    </source>
</evidence>
<accession>A0ABV7MEH3</accession>
<feature type="domain" description="HTH lysR-type" evidence="5">
    <location>
        <begin position="5"/>
        <end position="62"/>
    </location>
</feature>
<dbReference type="Gene3D" id="3.40.190.10">
    <property type="entry name" value="Periplasmic binding protein-like II"/>
    <property type="match status" value="2"/>
</dbReference>
<dbReference type="PANTHER" id="PTHR30346">
    <property type="entry name" value="TRANSCRIPTIONAL DUAL REGULATOR HCAR-RELATED"/>
    <property type="match status" value="1"/>
</dbReference>
<dbReference type="SUPFAM" id="SSF46785">
    <property type="entry name" value="Winged helix' DNA-binding domain"/>
    <property type="match status" value="1"/>
</dbReference>
<evidence type="ECO:0000259" key="5">
    <source>
        <dbReference type="PROSITE" id="PS50931"/>
    </source>
</evidence>
<keyword evidence="4" id="KW-0804">Transcription</keyword>
<keyword evidence="7" id="KW-1185">Reference proteome</keyword>
<proteinExistence type="inferred from homology"/>
<dbReference type="EMBL" id="JBHRVA010000003">
    <property type="protein sequence ID" value="MFC3303282.1"/>
    <property type="molecule type" value="Genomic_DNA"/>
</dbReference>
<dbReference type="Pfam" id="PF03466">
    <property type="entry name" value="LysR_substrate"/>
    <property type="match status" value="1"/>
</dbReference>
<comment type="caution">
    <text evidence="6">The sequence shown here is derived from an EMBL/GenBank/DDBJ whole genome shotgun (WGS) entry which is preliminary data.</text>
</comment>
<evidence type="ECO:0000313" key="6">
    <source>
        <dbReference type="EMBL" id="MFC3303282.1"/>
    </source>
</evidence>
<organism evidence="6 7">
    <name type="scientific">Parvularcula lutaonensis</name>
    <dbReference type="NCBI Taxonomy" id="491923"/>
    <lineage>
        <taxon>Bacteria</taxon>
        <taxon>Pseudomonadati</taxon>
        <taxon>Pseudomonadota</taxon>
        <taxon>Alphaproteobacteria</taxon>
        <taxon>Parvularculales</taxon>
        <taxon>Parvularculaceae</taxon>
        <taxon>Parvularcula</taxon>
    </lineage>
</organism>
<sequence length="302" mass="32874">MQHLPTLRQLQFFEALCRTGSFSRAAEACFVSQSTLSSGIKELEATLETTLVDRSAKGFALTQAGEAVRRKAEDLLADARELVRAASTTKPLLEGDYRFGLIPTIGPFLLPDAMPAIEKAFPALKLFLREDLTANLVELLRTEQLDTAVLALPVESEGLDCRVFAEDPFYLVCRKDHPLADREKVVTNELLGEPLMLLEDGHCLRDHALSACRLPERQAGGAFAATSLFTLVQMVKSGLGITLLPKLALDQGLAEGLAIVPIRDPDGSVPSRDLGLAWRRSERRAAEAEALAPVLSEAVSRD</sequence>
<dbReference type="InterPro" id="IPR036388">
    <property type="entry name" value="WH-like_DNA-bd_sf"/>
</dbReference>
<protein>
    <submittedName>
        <fullName evidence="6">Hydrogen peroxide-inducible genes activator</fullName>
    </submittedName>
</protein>
<dbReference type="InterPro" id="IPR005119">
    <property type="entry name" value="LysR_subst-bd"/>
</dbReference>
<evidence type="ECO:0000256" key="1">
    <source>
        <dbReference type="ARBA" id="ARBA00009437"/>
    </source>
</evidence>
<dbReference type="SUPFAM" id="SSF53850">
    <property type="entry name" value="Periplasmic binding protein-like II"/>
    <property type="match status" value="1"/>
</dbReference>
<keyword evidence="2" id="KW-0805">Transcription regulation</keyword>
<dbReference type="PROSITE" id="PS50931">
    <property type="entry name" value="HTH_LYSR"/>
    <property type="match status" value="1"/>
</dbReference>
<gene>
    <name evidence="6" type="ORF">ACFONP_11115</name>
</gene>
<dbReference type="InterPro" id="IPR000847">
    <property type="entry name" value="LysR_HTH_N"/>
</dbReference>
<evidence type="ECO:0000256" key="4">
    <source>
        <dbReference type="ARBA" id="ARBA00023163"/>
    </source>
</evidence>
<dbReference type="PANTHER" id="PTHR30346:SF10">
    <property type="entry name" value="TRANSCRIPTIONAL REGULATOR OF OXIDATIVE STRESS OXYR"/>
    <property type="match status" value="1"/>
</dbReference>
<dbReference type="Proteomes" id="UP001595607">
    <property type="component" value="Unassembled WGS sequence"/>
</dbReference>
<evidence type="ECO:0000256" key="2">
    <source>
        <dbReference type="ARBA" id="ARBA00023015"/>
    </source>
</evidence>
<dbReference type="Pfam" id="PF00126">
    <property type="entry name" value="HTH_1"/>
    <property type="match status" value="1"/>
</dbReference>
<dbReference type="Gene3D" id="1.10.10.10">
    <property type="entry name" value="Winged helix-like DNA-binding domain superfamily/Winged helix DNA-binding domain"/>
    <property type="match status" value="1"/>
</dbReference>
<comment type="similarity">
    <text evidence="1">Belongs to the LysR transcriptional regulatory family.</text>
</comment>
<evidence type="ECO:0000256" key="3">
    <source>
        <dbReference type="ARBA" id="ARBA00023125"/>
    </source>
</evidence>